<comment type="caution">
    <text evidence="2">The sequence shown here is derived from an EMBL/GenBank/DDBJ whole genome shotgun (WGS) entry which is preliminary data.</text>
</comment>
<accession>A0A9W7XDS7</accession>
<gene>
    <name evidence="2" type="ORF">BS78_K330400</name>
</gene>
<evidence type="ECO:0000313" key="3">
    <source>
        <dbReference type="Proteomes" id="UP001164776"/>
    </source>
</evidence>
<dbReference type="Proteomes" id="UP001164776">
    <property type="component" value="Unassembled WGS sequence"/>
</dbReference>
<feature type="region of interest" description="Disordered" evidence="1">
    <location>
        <begin position="1"/>
        <end position="23"/>
    </location>
</feature>
<protein>
    <submittedName>
        <fullName evidence="2">Uncharacterized protein</fullName>
    </submittedName>
</protein>
<evidence type="ECO:0000313" key="2">
    <source>
        <dbReference type="EMBL" id="KAJ1256702.1"/>
    </source>
</evidence>
<dbReference type="EMBL" id="MU629489">
    <property type="protein sequence ID" value="KAJ1256702.1"/>
    <property type="molecule type" value="Genomic_DNA"/>
</dbReference>
<sequence>MTPSPTTQSPVTPGTGTVDSEQAGLYDTDGKVFGERVFLIYNLAVYQVIKICNTSHIWHRGRPVKSGLWIFTARGRLQIMNY</sequence>
<feature type="compositionally biased region" description="Low complexity" evidence="1">
    <location>
        <begin position="1"/>
        <end position="18"/>
    </location>
</feature>
<proteinExistence type="predicted"/>
<dbReference type="AlphaFoldDB" id="A0A9W7XDS7"/>
<keyword evidence="3" id="KW-1185">Reference proteome</keyword>
<evidence type="ECO:0000256" key="1">
    <source>
        <dbReference type="SAM" id="MobiDB-lite"/>
    </source>
</evidence>
<organism evidence="2 3">
    <name type="scientific">Paspalum vaginatum</name>
    <name type="common">seashore paspalum</name>
    <dbReference type="NCBI Taxonomy" id="158149"/>
    <lineage>
        <taxon>Eukaryota</taxon>
        <taxon>Viridiplantae</taxon>
        <taxon>Streptophyta</taxon>
        <taxon>Embryophyta</taxon>
        <taxon>Tracheophyta</taxon>
        <taxon>Spermatophyta</taxon>
        <taxon>Magnoliopsida</taxon>
        <taxon>Liliopsida</taxon>
        <taxon>Poales</taxon>
        <taxon>Poaceae</taxon>
        <taxon>PACMAD clade</taxon>
        <taxon>Panicoideae</taxon>
        <taxon>Andropogonodae</taxon>
        <taxon>Paspaleae</taxon>
        <taxon>Paspalinae</taxon>
        <taxon>Paspalum</taxon>
    </lineage>
</organism>
<name>A0A9W7XDS7_9POAL</name>
<reference evidence="2 3" key="1">
    <citation type="submission" date="2022-10" db="EMBL/GenBank/DDBJ databases">
        <title>WGS assembly of Paspalum vaginatum 540-79.</title>
        <authorList>
            <person name="Sun G."/>
            <person name="Wase N."/>
            <person name="Shu S."/>
            <person name="Jenkins J."/>
            <person name="Zhou B."/>
            <person name="Torres-Rodriguez J."/>
            <person name="Chen C."/>
            <person name="Sandor L."/>
            <person name="Plott C."/>
            <person name="Yoshinga Y."/>
            <person name="Daum C."/>
            <person name="Qi P."/>
            <person name="Barry K."/>
            <person name="Lipzen A."/>
            <person name="Berry L."/>
            <person name="Pedersen C."/>
            <person name="Gottilla T."/>
            <person name="Foltz A."/>
            <person name="Yu H."/>
            <person name="O'Malley R."/>
            <person name="Zhang C."/>
            <person name="Devos K."/>
            <person name="Sigmon B."/>
            <person name="Yu B."/>
            <person name="Obata T."/>
            <person name="Schmutz J."/>
            <person name="Schnable J."/>
        </authorList>
    </citation>
    <scope>NUCLEOTIDE SEQUENCE [LARGE SCALE GENOMIC DNA]</scope>
    <source>
        <strain evidence="3">cv. 540-79</strain>
    </source>
</reference>